<dbReference type="Gene3D" id="1.20.1500.10">
    <property type="entry name" value="YheA/YmcA-like"/>
    <property type="match status" value="1"/>
</dbReference>
<reference evidence="2 3" key="1">
    <citation type="submission" date="2017-10" db="EMBL/GenBank/DDBJ databases">
        <title>Bacillus sp. nov., a halophilic bacterium isolated from a Yangshapao Lake.</title>
        <authorList>
            <person name="Wang H."/>
        </authorList>
    </citation>
    <scope>NUCLEOTIDE SEQUENCE [LARGE SCALE GENOMIC DNA]</scope>
    <source>
        <strain evidence="2 3">YSP-3</strain>
    </source>
</reference>
<evidence type="ECO:0000256" key="1">
    <source>
        <dbReference type="HAMAP-Rule" id="MF_01526"/>
    </source>
</evidence>
<comment type="similarity">
    <text evidence="1">Belongs to the UPF0342 family.</text>
</comment>
<accession>A0A2W0HAH8</accession>
<sequence length="123" mass="14143">MANPYDQAHELARVLKESEEFGKLKELHEVVNSDDVAKRMLDNFRQVQMELQQKQMQGAQISEEEIQNAQKQFELVQQHETISKLMEAEQRMSQVIGDINKIITEPLEELYGAQGEQGEGGQQ</sequence>
<dbReference type="RefSeq" id="WP_110519096.1">
    <property type="nucleotide sequence ID" value="NZ_PDOF01000001.1"/>
</dbReference>
<proteinExistence type="inferred from homology"/>
<name>A0A2W0HAH8_9BACI</name>
<dbReference type="EMBL" id="PDOF01000001">
    <property type="protein sequence ID" value="PYZ98863.1"/>
    <property type="molecule type" value="Genomic_DNA"/>
</dbReference>
<dbReference type="InterPro" id="IPR010368">
    <property type="entry name" value="Com_YlbF"/>
</dbReference>
<protein>
    <recommendedName>
        <fullName evidence="1">UPF0342 protein CR205_09920</fullName>
    </recommendedName>
</protein>
<gene>
    <name evidence="2" type="ORF">CR205_09920</name>
</gene>
<dbReference type="InterPro" id="IPR023378">
    <property type="entry name" value="YheA/YmcA-like_dom_sf"/>
</dbReference>
<evidence type="ECO:0000313" key="2">
    <source>
        <dbReference type="EMBL" id="PYZ98863.1"/>
    </source>
</evidence>
<organism evidence="2 3">
    <name type="scientific">Alteribacter lacisalsi</name>
    <dbReference type="NCBI Taxonomy" id="2045244"/>
    <lineage>
        <taxon>Bacteria</taxon>
        <taxon>Bacillati</taxon>
        <taxon>Bacillota</taxon>
        <taxon>Bacilli</taxon>
        <taxon>Bacillales</taxon>
        <taxon>Bacillaceae</taxon>
        <taxon>Alteribacter</taxon>
    </lineage>
</organism>
<dbReference type="SUPFAM" id="SSF158622">
    <property type="entry name" value="YheA/YmcA-like"/>
    <property type="match status" value="1"/>
</dbReference>
<dbReference type="Proteomes" id="UP000248066">
    <property type="component" value="Unassembled WGS sequence"/>
</dbReference>
<keyword evidence="3" id="KW-1185">Reference proteome</keyword>
<dbReference type="AlphaFoldDB" id="A0A2W0HAH8"/>
<comment type="caution">
    <text evidence="2">The sequence shown here is derived from an EMBL/GenBank/DDBJ whole genome shotgun (WGS) entry which is preliminary data.</text>
</comment>
<dbReference type="OrthoDB" id="9811402at2"/>
<evidence type="ECO:0000313" key="3">
    <source>
        <dbReference type="Proteomes" id="UP000248066"/>
    </source>
</evidence>
<dbReference type="HAMAP" id="MF_01526">
    <property type="entry name" value="UPF0342"/>
    <property type="match status" value="1"/>
</dbReference>
<dbReference type="Pfam" id="PF06133">
    <property type="entry name" value="Com_YlbF"/>
    <property type="match status" value="1"/>
</dbReference>